<dbReference type="EMBL" id="JAWWMZ010000017">
    <property type="protein sequence ID" value="MDX4957365.1"/>
    <property type="molecule type" value="Genomic_DNA"/>
</dbReference>
<comment type="caution">
    <text evidence="1">The sequence shown here is derived from an EMBL/GenBank/DDBJ whole genome shotgun (WGS) entry which is preliminary data.</text>
</comment>
<evidence type="ECO:0000313" key="3">
    <source>
        <dbReference type="Proteomes" id="UP001287445"/>
    </source>
</evidence>
<evidence type="ECO:0000313" key="1">
    <source>
        <dbReference type="EMBL" id="MDX4954706.1"/>
    </source>
</evidence>
<accession>A0AAJ2VAA9</accession>
<organism evidence="1 3">
    <name type="scientific">Delftia acidovorans</name>
    <name type="common">Pseudomonas acidovorans</name>
    <name type="synonym">Comamonas acidovorans</name>
    <dbReference type="NCBI Taxonomy" id="80866"/>
    <lineage>
        <taxon>Bacteria</taxon>
        <taxon>Pseudomonadati</taxon>
        <taxon>Pseudomonadota</taxon>
        <taxon>Betaproteobacteria</taxon>
        <taxon>Burkholderiales</taxon>
        <taxon>Comamonadaceae</taxon>
        <taxon>Delftia</taxon>
    </lineage>
</organism>
<evidence type="ECO:0000313" key="2">
    <source>
        <dbReference type="EMBL" id="MDX4957365.1"/>
    </source>
</evidence>
<name>A0AAJ2VAA9_DELAC</name>
<proteinExistence type="predicted"/>
<sequence>MTNPQVLPVWTAEQRARTHQAFNRWLLACTEQEYQKLMDLREQVAPGEVCSIVKLVQSCYARPELLAGLPASLVQLMRERNLPQPFAVASAAAG</sequence>
<dbReference type="EMBL" id="JAWWMZ010000004">
    <property type="protein sequence ID" value="MDX4954706.1"/>
    <property type="molecule type" value="Genomic_DNA"/>
</dbReference>
<gene>
    <name evidence="1" type="ORF">SGN30_14910</name>
    <name evidence="2" type="ORF">SGN30_28435</name>
</gene>
<reference evidence="1" key="1">
    <citation type="submission" date="2023-11" db="EMBL/GenBank/DDBJ databases">
        <title>Identification and selenium tolerance of Delftia acidovorans R3-25.</title>
        <authorList>
            <person name="Zhang S."/>
            <person name="Liu Y."/>
            <person name="Guo Y."/>
        </authorList>
    </citation>
    <scope>NUCLEOTIDE SEQUENCE</scope>
    <source>
        <strain evidence="1">R3-25</strain>
    </source>
</reference>
<dbReference type="Proteomes" id="UP001287445">
    <property type="component" value="Unassembled WGS sequence"/>
</dbReference>
<dbReference type="AlphaFoldDB" id="A0AAJ2VAA9"/>
<protein>
    <submittedName>
        <fullName evidence="1">Uncharacterized protein</fullName>
    </submittedName>
</protein>
<dbReference type="RefSeq" id="WP_319073963.1">
    <property type="nucleotide sequence ID" value="NZ_JAWWMZ010000004.1"/>
</dbReference>